<dbReference type="SMART" id="SM00248">
    <property type="entry name" value="ANK"/>
    <property type="match status" value="5"/>
</dbReference>
<feature type="domain" description="Nephrocystin 3-like N-terminal" evidence="4">
    <location>
        <begin position="314"/>
        <end position="498"/>
    </location>
</feature>
<dbReference type="AlphaFoldDB" id="A0A6A6ZTI1"/>
<dbReference type="InterPro" id="IPR056884">
    <property type="entry name" value="NPHP3-like_N"/>
</dbReference>
<name>A0A6A6ZTI1_9PLEO</name>
<dbReference type="PROSITE" id="PS50297">
    <property type="entry name" value="ANK_REP_REGION"/>
    <property type="match status" value="1"/>
</dbReference>
<dbReference type="Gene3D" id="1.25.40.20">
    <property type="entry name" value="Ankyrin repeat-containing domain"/>
    <property type="match status" value="1"/>
</dbReference>
<evidence type="ECO:0000259" key="4">
    <source>
        <dbReference type="Pfam" id="PF24883"/>
    </source>
</evidence>
<evidence type="ECO:0000259" key="3">
    <source>
        <dbReference type="Pfam" id="PF06985"/>
    </source>
</evidence>
<protein>
    <submittedName>
        <fullName evidence="5">Uncharacterized protein</fullName>
    </submittedName>
</protein>
<accession>A0A6A6ZTI1</accession>
<keyword evidence="1" id="KW-0677">Repeat</keyword>
<gene>
    <name evidence="5" type="ORF">CC86DRAFT_354984</name>
</gene>
<organism evidence="5 6">
    <name type="scientific">Ophiobolus disseminans</name>
    <dbReference type="NCBI Taxonomy" id="1469910"/>
    <lineage>
        <taxon>Eukaryota</taxon>
        <taxon>Fungi</taxon>
        <taxon>Dikarya</taxon>
        <taxon>Ascomycota</taxon>
        <taxon>Pezizomycotina</taxon>
        <taxon>Dothideomycetes</taxon>
        <taxon>Pleosporomycetidae</taxon>
        <taxon>Pleosporales</taxon>
        <taxon>Pleosporineae</taxon>
        <taxon>Phaeosphaeriaceae</taxon>
        <taxon>Ophiobolus</taxon>
    </lineage>
</organism>
<dbReference type="PANTHER" id="PTHR10622">
    <property type="entry name" value="HET DOMAIN-CONTAINING PROTEIN"/>
    <property type="match status" value="1"/>
</dbReference>
<feature type="repeat" description="ANK" evidence="2">
    <location>
        <begin position="989"/>
        <end position="1021"/>
    </location>
</feature>
<dbReference type="SUPFAM" id="SSF48403">
    <property type="entry name" value="Ankyrin repeat"/>
    <property type="match status" value="1"/>
</dbReference>
<dbReference type="OrthoDB" id="4772757at2759"/>
<evidence type="ECO:0000256" key="1">
    <source>
        <dbReference type="ARBA" id="ARBA00022737"/>
    </source>
</evidence>
<dbReference type="PROSITE" id="PS50088">
    <property type="entry name" value="ANK_REPEAT"/>
    <property type="match status" value="1"/>
</dbReference>
<feature type="domain" description="Heterokaryon incompatibility" evidence="3">
    <location>
        <begin position="26"/>
        <end position="184"/>
    </location>
</feature>
<sequence>MYLLWYNDDDDFFSLVNVEKEDVPRYAILSHTWGPDKDELTFQEVVKAAGVYHIVVDEAEGSYHKLSTGRDSTAPDRIEAINKLKEKPGYDKVQFCGRQAKKDGIDYIWVDSCCIDRSSSAELSEALNSMFCYYRDAARCYVYLADFSFETMGGNNIEIEEWGVEWSSAFQNSRWFTRGWTVQELLAPKFVDFFSTEGMLLGERSELSDRVSKITSIPVNALQGVPLAQFEVEERLSWAAGRLTKREEDSAYALLGLFGVFMSPIYGEGKTHAMKRLRETIQQAEGKAERDLMKSLQFDQMSLRETNIKDAHRETCQWLLRQPEYIDWLEPTRITLHRGLLWIKGKPGAGKSTIMKFAHSRAIGMIEEVNHTSKGKGDSVVIAFFFNARGVLLERSTLGMYRSLLAQLLERRPYLQKALRLLPFPATLLNESYPWSIGTLQDLFRKAILSVKTPVVCFIDALDECEEKEVRDMLSFLTQLGEVAEAVKVTFHVCLASRHYPHISIDRGIQLILERQEGHARDISEYLNTELRIGHSKQAIQIRDEAQRKASGVFMWVALVVGILNKAYDSGRIHALQKILHNIPSDLHNLFRDILTRDSDNKSELTYCIEWILFAAEPLTPEELYFAILSGAEPGAHPEWDEDEIPRDALERFILNCSKGLAQITTTEEPKVQFIHESVRDFLLKDDGMDHVRSNMGDDFVRLSHSRLARCCTLYMRLSIDPHLEDAADSWVQQCGRAIDTLVSPLDRYPFLRYAIWHMNYHVHAAGQPFTREEYGSREQSIYPHVHCVDLDVDLSNGAEKEEEEMSMMAVFAHHSDSRSFCFGSVATKSRTIVRTFAEDVYATNTPDFGRVFQENLSYKDCAYPLMKELSASLVRIRQFDSRTKNPNSQLPLTWAVEYDKDRMLKFFVGDNLDINFNASYSHYGNVLTVASAEGSMEQVRLLLDAGVDVNFRGGYYGNALQAAVARNSEPIVKLLLARGADIEAIGGNAERALYAASARGHTEMVALLLKHGADVSAPGQHHNSALHAARKNNRHAVIELLQDAIKNNRHAAVELLEKPDDVLYTEIPVWPVDDTNMPAGKQINRIV</sequence>
<dbReference type="InterPro" id="IPR036770">
    <property type="entry name" value="Ankyrin_rpt-contain_sf"/>
</dbReference>
<keyword evidence="6" id="KW-1185">Reference proteome</keyword>
<dbReference type="InterPro" id="IPR027417">
    <property type="entry name" value="P-loop_NTPase"/>
</dbReference>
<dbReference type="Gene3D" id="3.40.50.300">
    <property type="entry name" value="P-loop containing nucleotide triphosphate hydrolases"/>
    <property type="match status" value="1"/>
</dbReference>
<evidence type="ECO:0000313" key="5">
    <source>
        <dbReference type="EMBL" id="KAF2823744.1"/>
    </source>
</evidence>
<evidence type="ECO:0000256" key="2">
    <source>
        <dbReference type="PROSITE-ProRule" id="PRU00023"/>
    </source>
</evidence>
<dbReference type="InterPro" id="IPR002110">
    <property type="entry name" value="Ankyrin_rpt"/>
</dbReference>
<dbReference type="InterPro" id="IPR010730">
    <property type="entry name" value="HET"/>
</dbReference>
<dbReference type="Pfam" id="PF24883">
    <property type="entry name" value="NPHP3_N"/>
    <property type="match status" value="1"/>
</dbReference>
<dbReference type="Pfam" id="PF06985">
    <property type="entry name" value="HET"/>
    <property type="match status" value="1"/>
</dbReference>
<dbReference type="Pfam" id="PF12796">
    <property type="entry name" value="Ank_2"/>
    <property type="match status" value="1"/>
</dbReference>
<dbReference type="PANTHER" id="PTHR10622:SF13">
    <property type="entry name" value="NACHT DOMAIN-CONTAINING PROTEIN"/>
    <property type="match status" value="1"/>
</dbReference>
<dbReference type="EMBL" id="MU006231">
    <property type="protein sequence ID" value="KAF2823744.1"/>
    <property type="molecule type" value="Genomic_DNA"/>
</dbReference>
<evidence type="ECO:0000313" key="6">
    <source>
        <dbReference type="Proteomes" id="UP000799424"/>
    </source>
</evidence>
<dbReference type="Proteomes" id="UP000799424">
    <property type="component" value="Unassembled WGS sequence"/>
</dbReference>
<reference evidence="5" key="1">
    <citation type="journal article" date="2020" name="Stud. Mycol.">
        <title>101 Dothideomycetes genomes: a test case for predicting lifestyles and emergence of pathogens.</title>
        <authorList>
            <person name="Haridas S."/>
            <person name="Albert R."/>
            <person name="Binder M."/>
            <person name="Bloem J."/>
            <person name="Labutti K."/>
            <person name="Salamov A."/>
            <person name="Andreopoulos B."/>
            <person name="Baker S."/>
            <person name="Barry K."/>
            <person name="Bills G."/>
            <person name="Bluhm B."/>
            <person name="Cannon C."/>
            <person name="Castanera R."/>
            <person name="Culley D."/>
            <person name="Daum C."/>
            <person name="Ezra D."/>
            <person name="Gonzalez J."/>
            <person name="Henrissat B."/>
            <person name="Kuo A."/>
            <person name="Liang C."/>
            <person name="Lipzen A."/>
            <person name="Lutzoni F."/>
            <person name="Magnuson J."/>
            <person name="Mondo S."/>
            <person name="Nolan M."/>
            <person name="Ohm R."/>
            <person name="Pangilinan J."/>
            <person name="Park H.-J."/>
            <person name="Ramirez L."/>
            <person name="Alfaro M."/>
            <person name="Sun H."/>
            <person name="Tritt A."/>
            <person name="Yoshinaga Y."/>
            <person name="Zwiers L.-H."/>
            <person name="Turgeon B."/>
            <person name="Goodwin S."/>
            <person name="Spatafora J."/>
            <person name="Crous P."/>
            <person name="Grigoriev I."/>
        </authorList>
    </citation>
    <scope>NUCLEOTIDE SEQUENCE</scope>
    <source>
        <strain evidence="5">CBS 113818</strain>
    </source>
</reference>
<dbReference type="SUPFAM" id="SSF52540">
    <property type="entry name" value="P-loop containing nucleoside triphosphate hydrolases"/>
    <property type="match status" value="1"/>
</dbReference>
<proteinExistence type="predicted"/>
<keyword evidence="2" id="KW-0040">ANK repeat</keyword>